<evidence type="ECO:0000313" key="4">
    <source>
        <dbReference type="Proteomes" id="UP001342314"/>
    </source>
</evidence>
<keyword evidence="4" id="KW-1185">Reference proteome</keyword>
<dbReference type="PANTHER" id="PTHR22870:SF155">
    <property type="entry name" value="E3 UBIQUITIN-PROTEIN LIGASE HERC1-RELATED"/>
    <property type="match status" value="1"/>
</dbReference>
<proteinExistence type="predicted"/>
<dbReference type="SUPFAM" id="SSF50985">
    <property type="entry name" value="RCC1/BLIP-II"/>
    <property type="match status" value="1"/>
</dbReference>
<dbReference type="Gene3D" id="2.130.10.30">
    <property type="entry name" value="Regulator of chromosome condensation 1/beta-lactamase-inhibitor protein II"/>
    <property type="match status" value="1"/>
</dbReference>
<dbReference type="InterPro" id="IPR009091">
    <property type="entry name" value="RCC1/BLIP-II"/>
</dbReference>
<protein>
    <recommendedName>
        <fullName evidence="5">Regulator of chromosome condensation 1/beta-lactamase-inhibitor protein II</fullName>
    </recommendedName>
</protein>
<accession>A0AAV5GER5</accession>
<evidence type="ECO:0008006" key="5">
    <source>
        <dbReference type="Google" id="ProtNLM"/>
    </source>
</evidence>
<dbReference type="InterPro" id="IPR051210">
    <property type="entry name" value="Ub_ligase/GEF_domain"/>
</dbReference>
<organism evidence="3 4">
    <name type="scientific">Rhodotorula paludigena</name>
    <dbReference type="NCBI Taxonomy" id="86838"/>
    <lineage>
        <taxon>Eukaryota</taxon>
        <taxon>Fungi</taxon>
        <taxon>Dikarya</taxon>
        <taxon>Basidiomycota</taxon>
        <taxon>Pucciniomycotina</taxon>
        <taxon>Microbotryomycetes</taxon>
        <taxon>Sporidiobolales</taxon>
        <taxon>Sporidiobolaceae</taxon>
        <taxon>Rhodotorula</taxon>
    </lineage>
</organism>
<comment type="caution">
    <text evidence="3">The sequence shown here is derived from an EMBL/GenBank/DDBJ whole genome shotgun (WGS) entry which is preliminary data.</text>
</comment>
<evidence type="ECO:0000256" key="1">
    <source>
        <dbReference type="ARBA" id="ARBA00022737"/>
    </source>
</evidence>
<sequence>MVVLACGSNAFQQLATDDRVVLSDIACLDDAVSLEAASWSQAVTLEALGEAHLYASLDALLSSSASFLRLALPSNGALSTEIASSSHAVPAPTIQAVASGAAHFLLLTSPPSPQVFSYGDSRYGQSGPFASSPYTPSPADPPSTVSLNHLEHFDGLFPAEVACGAFHSAVRTRDGSVYVFGSNKEGQLGVLDAEVGGGGGEPELLELPDDAEDEGDEVRQVACGAHHTVVLQRSGRVWVAGLNDEGQLGLGDTESRHVFVRNHAAEQMARSRDLAVSRIVCSRSNTFFELSPSTKEQH</sequence>
<feature type="repeat" description="RCC1" evidence="2">
    <location>
        <begin position="113"/>
        <end position="174"/>
    </location>
</feature>
<keyword evidence="1" id="KW-0677">Repeat</keyword>
<gene>
    <name evidence="3" type="ORF">Rhopal_004039-T1</name>
</gene>
<dbReference type="EMBL" id="BQKY01000008">
    <property type="protein sequence ID" value="GJN91025.1"/>
    <property type="molecule type" value="Genomic_DNA"/>
</dbReference>
<dbReference type="PROSITE" id="PS00626">
    <property type="entry name" value="RCC1_2"/>
    <property type="match status" value="1"/>
</dbReference>
<feature type="repeat" description="RCC1" evidence="2">
    <location>
        <begin position="175"/>
        <end position="234"/>
    </location>
</feature>
<dbReference type="Proteomes" id="UP001342314">
    <property type="component" value="Unassembled WGS sequence"/>
</dbReference>
<dbReference type="AlphaFoldDB" id="A0AAV5GER5"/>
<name>A0AAV5GER5_9BASI</name>
<dbReference type="PROSITE" id="PS50012">
    <property type="entry name" value="RCC1_3"/>
    <property type="match status" value="2"/>
</dbReference>
<dbReference type="InterPro" id="IPR000408">
    <property type="entry name" value="Reg_chr_condens"/>
</dbReference>
<evidence type="ECO:0000256" key="2">
    <source>
        <dbReference type="PROSITE-ProRule" id="PRU00235"/>
    </source>
</evidence>
<dbReference type="PANTHER" id="PTHR22870">
    <property type="entry name" value="REGULATOR OF CHROMOSOME CONDENSATION"/>
    <property type="match status" value="1"/>
</dbReference>
<dbReference type="Pfam" id="PF00415">
    <property type="entry name" value="RCC1"/>
    <property type="match status" value="2"/>
</dbReference>
<reference evidence="3 4" key="1">
    <citation type="submission" date="2021-12" db="EMBL/GenBank/DDBJ databases">
        <title>High titer production of polyol ester of fatty acids by Rhodotorula paludigena BS15 towards product separation-free biomass refinery.</title>
        <authorList>
            <person name="Mano J."/>
            <person name="Ono H."/>
            <person name="Tanaka T."/>
            <person name="Naito K."/>
            <person name="Sushida H."/>
            <person name="Ike M."/>
            <person name="Tokuyasu K."/>
            <person name="Kitaoka M."/>
        </authorList>
    </citation>
    <scope>NUCLEOTIDE SEQUENCE [LARGE SCALE GENOMIC DNA]</scope>
    <source>
        <strain evidence="3 4">BS15</strain>
    </source>
</reference>
<evidence type="ECO:0000313" key="3">
    <source>
        <dbReference type="EMBL" id="GJN91025.1"/>
    </source>
</evidence>